<protein>
    <submittedName>
        <fullName evidence="1">Uncharacterized protein</fullName>
    </submittedName>
</protein>
<dbReference type="Proteomes" id="UP001265301">
    <property type="component" value="Unassembled WGS sequence"/>
</dbReference>
<gene>
    <name evidence="1" type="ORF">P7H59_00695</name>
</gene>
<sequence length="329" mass="36741">MKKILSNLISWMRRFLSGSFYIRHSFWQTYPTLFAASVEPKYMVPGLKKAQTLNLANLPDSCSSMTPQGLTITEEFLLISAYCHQHQHHSVIYVLDRVTGTHIKTVCLPDLPHVGGLAYDSRYRKIWISNKAGENAAVATITLADIKNYDQREGKSIVYQQKFALKELPRASALTYDHGYLVVALFSLKQAGQIVCYPIDYSGSLAGATDLLATPIKTTTSLLESASGTLAIPPKIQGVTFYKNFLLLSRSWGKQPGKIFVFDIHKTTDFSDLGQAKQIIATPPYLEQIIVEGEQLFALFESGAAAYRKKTPLVMKEILQLNLNQLLND</sequence>
<dbReference type="SUPFAM" id="SSF50969">
    <property type="entry name" value="YVTN repeat-like/Quinoprotein amine dehydrogenase"/>
    <property type="match status" value="1"/>
</dbReference>
<proteinExistence type="predicted"/>
<reference evidence="1 2" key="1">
    <citation type="submission" date="2023-03" db="EMBL/GenBank/DDBJ databases">
        <authorList>
            <person name="Shen W."/>
            <person name="Cai J."/>
        </authorList>
    </citation>
    <scope>NUCLEOTIDE SEQUENCE [LARGE SCALE GENOMIC DNA]</scope>
    <source>
        <strain evidence="1 2">B101</strain>
    </source>
</reference>
<dbReference type="EMBL" id="JARQBN010000001">
    <property type="protein sequence ID" value="MDT2826964.1"/>
    <property type="molecule type" value="Genomic_DNA"/>
</dbReference>
<dbReference type="RefSeq" id="WP_311818212.1">
    <property type="nucleotide sequence ID" value="NZ_JARQBN010000001.1"/>
</dbReference>
<keyword evidence="2" id="KW-1185">Reference proteome</keyword>
<evidence type="ECO:0000313" key="1">
    <source>
        <dbReference type="EMBL" id="MDT2826964.1"/>
    </source>
</evidence>
<accession>A0ABU3FLW0</accession>
<name>A0ABU3FLW0_9ENTE</name>
<dbReference type="InterPro" id="IPR011044">
    <property type="entry name" value="Quino_amine_DH_bsu"/>
</dbReference>
<comment type="caution">
    <text evidence="1">The sequence shown here is derived from an EMBL/GenBank/DDBJ whole genome shotgun (WGS) entry which is preliminary data.</text>
</comment>
<evidence type="ECO:0000313" key="2">
    <source>
        <dbReference type="Proteomes" id="UP001265301"/>
    </source>
</evidence>
<organism evidence="1 2">
    <name type="scientific">Enterococcus viikkiensis</name>
    <dbReference type="NCBI Taxonomy" id="930854"/>
    <lineage>
        <taxon>Bacteria</taxon>
        <taxon>Bacillati</taxon>
        <taxon>Bacillota</taxon>
        <taxon>Bacilli</taxon>
        <taxon>Lactobacillales</taxon>
        <taxon>Enterococcaceae</taxon>
        <taxon>Enterococcus</taxon>
    </lineage>
</organism>